<feature type="non-terminal residue" evidence="1">
    <location>
        <position position="543"/>
    </location>
</feature>
<comment type="caution">
    <text evidence="1">The sequence shown here is derived from an EMBL/GenBank/DDBJ whole genome shotgun (WGS) entry which is preliminary data.</text>
</comment>
<evidence type="ECO:0000313" key="2">
    <source>
        <dbReference type="Proteomes" id="UP000779574"/>
    </source>
</evidence>
<dbReference type="OrthoDB" id="412402at2759"/>
<dbReference type="PANTHER" id="PTHR36847">
    <property type="entry name" value="AMIDOLIGASE ENZYME"/>
    <property type="match status" value="1"/>
</dbReference>
<gene>
    <name evidence="1" type="ORF">KCU76_g669</name>
</gene>
<dbReference type="PANTHER" id="PTHR36847:SF1">
    <property type="entry name" value="AMIDOLIGASE ENZYME"/>
    <property type="match status" value="1"/>
</dbReference>
<dbReference type="EMBL" id="JAHFXF010000014">
    <property type="protein sequence ID" value="KAG9700554.1"/>
    <property type="molecule type" value="Genomic_DNA"/>
</dbReference>
<protein>
    <submittedName>
        <fullName evidence="1">Uncharacterized protein</fullName>
    </submittedName>
</protein>
<proteinExistence type="predicted"/>
<dbReference type="AlphaFoldDB" id="A0A9P8EX92"/>
<sequence>MSPSPKFHPTKALAQALDEATARKPINPPRNLETLTLGCKVSFVLVFPRYDLVNADIESTAKDIVRDALVNTTFQDSECAYCSGPHEYKLPVSTQDRGDKSRNRYWQIDIDPDAHLHDDEFEALTERYYVVGLQAVSRIFKFHNKTNCPGDKFASPIDGNWIYHNHHERRAQHHWSVELKAVDDALKTLAKKPNYRVLINEFTNFKVYVGNNHHGLHMDVARSLMAIFTAFERQFDAINMTPRIGGGVRGEPAPMASKPKLYKYVSDDKNTIQEEAGEACKPMSSINMAYLKLQKITTGYDVRTFLRLYLKGELNRIQLQKIIDNELISHQNTALDVSRVWDEKLIAYNPEYVSHCMKKPTIVFRSHASTLDPNEQVAWIDLCCILTELCYEKDLHHINNWTRKRWDQPHNQYTILSILHHVGGYHKDTFAHYKNVSVPVKDLKSTIEQPHISNIAAELQAECAHFDPLKESRVPATLILNNADYRRAANVRDKVRHKFDLGLYGKFPMNTVIEYVRDHHEKKAFFTSDWRDLILHTMQGFKG</sequence>
<evidence type="ECO:0000313" key="1">
    <source>
        <dbReference type="EMBL" id="KAG9700554.1"/>
    </source>
</evidence>
<name>A0A9P8EX92_AURME</name>
<organism evidence="1 2">
    <name type="scientific">Aureobasidium melanogenum</name>
    <name type="common">Aureobasidium pullulans var. melanogenum</name>
    <dbReference type="NCBI Taxonomy" id="46634"/>
    <lineage>
        <taxon>Eukaryota</taxon>
        <taxon>Fungi</taxon>
        <taxon>Dikarya</taxon>
        <taxon>Ascomycota</taxon>
        <taxon>Pezizomycotina</taxon>
        <taxon>Dothideomycetes</taxon>
        <taxon>Dothideomycetidae</taxon>
        <taxon>Dothideales</taxon>
        <taxon>Saccotheciaceae</taxon>
        <taxon>Aureobasidium</taxon>
    </lineage>
</organism>
<reference evidence="1" key="1">
    <citation type="journal article" date="2021" name="J Fungi (Basel)">
        <title>Virulence traits and population genomics of the black yeast Aureobasidium melanogenum.</title>
        <authorList>
            <person name="Cernosa A."/>
            <person name="Sun X."/>
            <person name="Gostincar C."/>
            <person name="Fang C."/>
            <person name="Gunde-Cimerman N."/>
            <person name="Song Z."/>
        </authorList>
    </citation>
    <scope>NUCLEOTIDE SEQUENCE</scope>
    <source>
        <strain evidence="1">EXF-9911</strain>
    </source>
</reference>
<accession>A0A9P8EX92</accession>
<reference evidence="1" key="2">
    <citation type="submission" date="2021-08" db="EMBL/GenBank/DDBJ databases">
        <authorList>
            <person name="Gostincar C."/>
            <person name="Sun X."/>
            <person name="Song Z."/>
            <person name="Gunde-Cimerman N."/>
        </authorList>
    </citation>
    <scope>NUCLEOTIDE SEQUENCE</scope>
    <source>
        <strain evidence="1">EXF-9911</strain>
    </source>
</reference>
<dbReference type="Proteomes" id="UP000779574">
    <property type="component" value="Unassembled WGS sequence"/>
</dbReference>